<dbReference type="Proteomes" id="UP001162060">
    <property type="component" value="Unassembled WGS sequence"/>
</dbReference>
<accession>A0AAV1TVQ1</accession>
<name>A0AAV1TVQ1_9STRA</name>
<dbReference type="AlphaFoldDB" id="A0AAV1TVQ1"/>
<organism evidence="1 2">
    <name type="scientific">Peronospora matthiolae</name>
    <dbReference type="NCBI Taxonomy" id="2874970"/>
    <lineage>
        <taxon>Eukaryota</taxon>
        <taxon>Sar</taxon>
        <taxon>Stramenopiles</taxon>
        <taxon>Oomycota</taxon>
        <taxon>Peronosporomycetes</taxon>
        <taxon>Peronosporales</taxon>
        <taxon>Peronosporaceae</taxon>
        <taxon>Peronospora</taxon>
    </lineage>
</organism>
<evidence type="ECO:0000313" key="2">
    <source>
        <dbReference type="Proteomes" id="UP001162060"/>
    </source>
</evidence>
<comment type="caution">
    <text evidence="1">The sequence shown here is derived from an EMBL/GenBank/DDBJ whole genome shotgun (WGS) entry which is preliminary data.</text>
</comment>
<dbReference type="EMBL" id="CAKLBY020000087">
    <property type="protein sequence ID" value="CAK7925503.1"/>
    <property type="molecule type" value="Genomic_DNA"/>
</dbReference>
<gene>
    <name evidence="1" type="ORF">PM001_LOCUS10653</name>
</gene>
<evidence type="ECO:0000313" key="1">
    <source>
        <dbReference type="EMBL" id="CAK7925503.1"/>
    </source>
</evidence>
<protein>
    <submittedName>
        <fullName evidence="1">Uncharacterized protein</fullName>
    </submittedName>
</protein>
<proteinExistence type="predicted"/>
<reference evidence="1" key="1">
    <citation type="submission" date="2024-01" db="EMBL/GenBank/DDBJ databases">
        <authorList>
            <person name="Webb A."/>
        </authorList>
    </citation>
    <scope>NUCLEOTIDE SEQUENCE</scope>
    <source>
        <strain evidence="1">Pm1</strain>
    </source>
</reference>
<sequence length="112" mass="12981">MSADLVNPIDVIKDMTLVHEQSETHPHECEENLTPESIKDMVPNRMQNKSPDSLDGITVGNWEVYRPPDHLGDQEAAFTGKENKSARHTNTQVERYSRKMLANTWQSYRRWT</sequence>